<keyword evidence="4" id="KW-0804">Transcription</keyword>
<evidence type="ECO:0000256" key="2">
    <source>
        <dbReference type="ARBA" id="ARBA00023015"/>
    </source>
</evidence>
<dbReference type="RefSeq" id="WP_180307215.1">
    <property type="nucleotide sequence ID" value="NZ_CP058952.1"/>
</dbReference>
<dbReference type="GO" id="GO:0000976">
    <property type="term" value="F:transcription cis-regulatory region binding"/>
    <property type="evidence" value="ECO:0007669"/>
    <property type="project" value="TreeGrafter"/>
</dbReference>
<dbReference type="AlphaFoldDB" id="A0A7D5ZG63"/>
<keyword evidence="1" id="KW-0678">Repressor</keyword>
<dbReference type="InterPro" id="IPR009057">
    <property type="entry name" value="Homeodomain-like_sf"/>
</dbReference>
<dbReference type="InterPro" id="IPR041586">
    <property type="entry name" value="PsrA_TetR_C"/>
</dbReference>
<dbReference type="KEGG" id="cfon:HZU75_00120"/>
<dbReference type="PANTHER" id="PTHR30055">
    <property type="entry name" value="HTH-TYPE TRANSCRIPTIONAL REGULATOR RUTR"/>
    <property type="match status" value="1"/>
</dbReference>
<evidence type="ECO:0000313" key="8">
    <source>
        <dbReference type="Proteomes" id="UP000510822"/>
    </source>
</evidence>
<protein>
    <submittedName>
        <fullName evidence="7">TetR/AcrR family transcriptional regulator</fullName>
    </submittedName>
</protein>
<dbReference type="SUPFAM" id="SSF48498">
    <property type="entry name" value="Tetracyclin repressor-like, C-terminal domain"/>
    <property type="match status" value="1"/>
</dbReference>
<dbReference type="Pfam" id="PF17939">
    <property type="entry name" value="TetR_C_30"/>
    <property type="match status" value="1"/>
</dbReference>
<dbReference type="Pfam" id="PF00440">
    <property type="entry name" value="TetR_N"/>
    <property type="match status" value="1"/>
</dbReference>
<dbReference type="Gene3D" id="1.10.357.10">
    <property type="entry name" value="Tetracycline Repressor, domain 2"/>
    <property type="match status" value="1"/>
</dbReference>
<evidence type="ECO:0000256" key="4">
    <source>
        <dbReference type="ARBA" id="ARBA00023163"/>
    </source>
</evidence>
<dbReference type="PRINTS" id="PR00455">
    <property type="entry name" value="HTHTETR"/>
</dbReference>
<feature type="domain" description="HTH tetR-type" evidence="6">
    <location>
        <begin position="7"/>
        <end position="67"/>
    </location>
</feature>
<evidence type="ECO:0000313" key="7">
    <source>
        <dbReference type="EMBL" id="QLI80070.1"/>
    </source>
</evidence>
<dbReference type="Proteomes" id="UP000510822">
    <property type="component" value="Chromosome"/>
</dbReference>
<evidence type="ECO:0000256" key="3">
    <source>
        <dbReference type="ARBA" id="ARBA00023125"/>
    </source>
</evidence>
<evidence type="ECO:0000259" key="6">
    <source>
        <dbReference type="PROSITE" id="PS50977"/>
    </source>
</evidence>
<sequence length="216" mass="23960">MEAVKNLDTSTRILNAAELLFIDHGFDGTSMRQITAAAEVNIAAVNYYFGSKDGLFQAVFERRAEPFVRLSLAKLTELEATPQANNPIAIAESFLSAALEMGSNPEYGGLVFVRLLARTYVEPRSILKEKIPQRYGELTRRYQDALERALPDLSSTEVAWRFHFMTSAMFNAFAGNHVLRLFTAQPMVNARDPQRVAQMLLPFISAGLTSPAAVQA</sequence>
<dbReference type="EMBL" id="CP058952">
    <property type="protein sequence ID" value="QLI80070.1"/>
    <property type="molecule type" value="Genomic_DNA"/>
</dbReference>
<evidence type="ECO:0000256" key="1">
    <source>
        <dbReference type="ARBA" id="ARBA00022491"/>
    </source>
</evidence>
<dbReference type="SUPFAM" id="SSF46689">
    <property type="entry name" value="Homeodomain-like"/>
    <property type="match status" value="1"/>
</dbReference>
<keyword evidence="2" id="KW-0805">Transcription regulation</keyword>
<dbReference type="InterPro" id="IPR050109">
    <property type="entry name" value="HTH-type_TetR-like_transc_reg"/>
</dbReference>
<name>A0A7D5ZG63_9NEIS</name>
<gene>
    <name evidence="7" type="ORF">HZU75_00120</name>
</gene>
<proteinExistence type="predicted"/>
<feature type="DNA-binding region" description="H-T-H motif" evidence="5">
    <location>
        <begin position="30"/>
        <end position="49"/>
    </location>
</feature>
<keyword evidence="8" id="KW-1185">Reference proteome</keyword>
<dbReference type="InterPro" id="IPR001647">
    <property type="entry name" value="HTH_TetR"/>
</dbReference>
<dbReference type="InterPro" id="IPR036271">
    <property type="entry name" value="Tet_transcr_reg_TetR-rel_C_sf"/>
</dbReference>
<dbReference type="InterPro" id="IPR023772">
    <property type="entry name" value="DNA-bd_HTH_TetR-type_CS"/>
</dbReference>
<dbReference type="PROSITE" id="PS01081">
    <property type="entry name" value="HTH_TETR_1"/>
    <property type="match status" value="1"/>
</dbReference>
<dbReference type="PANTHER" id="PTHR30055:SF235">
    <property type="entry name" value="TRANSCRIPTIONAL REGULATORY PROTEIN"/>
    <property type="match status" value="1"/>
</dbReference>
<keyword evidence="3 5" id="KW-0238">DNA-binding</keyword>
<reference evidence="7 8" key="1">
    <citation type="journal article" date="2016" name="Int. J. Syst. Evol. Microbiol.">
        <title>Chitinibacter fontanus sp. nov., isolated from a spring.</title>
        <authorList>
            <person name="Sheu S.Y."/>
            <person name="Li Y.S."/>
            <person name="Young C.C."/>
            <person name="Chen W.M."/>
        </authorList>
    </citation>
    <scope>NUCLEOTIDE SEQUENCE [LARGE SCALE GENOMIC DNA]</scope>
    <source>
        <strain evidence="7 8">STM-7</strain>
    </source>
</reference>
<dbReference type="GO" id="GO:0003700">
    <property type="term" value="F:DNA-binding transcription factor activity"/>
    <property type="evidence" value="ECO:0007669"/>
    <property type="project" value="TreeGrafter"/>
</dbReference>
<accession>A0A7D5ZG63</accession>
<dbReference type="PROSITE" id="PS50977">
    <property type="entry name" value="HTH_TETR_2"/>
    <property type="match status" value="1"/>
</dbReference>
<evidence type="ECO:0000256" key="5">
    <source>
        <dbReference type="PROSITE-ProRule" id="PRU00335"/>
    </source>
</evidence>
<organism evidence="7 8">
    <name type="scientific">Chitinibacter fontanus</name>
    <dbReference type="NCBI Taxonomy" id="1737446"/>
    <lineage>
        <taxon>Bacteria</taxon>
        <taxon>Pseudomonadati</taxon>
        <taxon>Pseudomonadota</taxon>
        <taxon>Betaproteobacteria</taxon>
        <taxon>Neisseriales</taxon>
        <taxon>Chitinibacteraceae</taxon>
        <taxon>Chitinibacter</taxon>
    </lineage>
</organism>